<organism evidence="3 4">
    <name type="scientific">Paraburkholderia rhizosphaerae</name>
    <dbReference type="NCBI Taxonomy" id="480658"/>
    <lineage>
        <taxon>Bacteria</taxon>
        <taxon>Pseudomonadati</taxon>
        <taxon>Pseudomonadota</taxon>
        <taxon>Betaproteobacteria</taxon>
        <taxon>Burkholderiales</taxon>
        <taxon>Burkholderiaceae</taxon>
        <taxon>Paraburkholderia</taxon>
    </lineage>
</organism>
<dbReference type="AlphaFoldDB" id="A0A4V3HDU9"/>
<evidence type="ECO:0000256" key="2">
    <source>
        <dbReference type="SAM" id="SignalP"/>
    </source>
</evidence>
<evidence type="ECO:0000313" key="4">
    <source>
        <dbReference type="Proteomes" id="UP000295509"/>
    </source>
</evidence>
<feature type="signal peptide" evidence="2">
    <location>
        <begin position="1"/>
        <end position="24"/>
    </location>
</feature>
<feature type="chain" id="PRO_5020826849" evidence="2">
    <location>
        <begin position="25"/>
        <end position="104"/>
    </location>
</feature>
<reference evidence="3 4" key="1">
    <citation type="submission" date="2019-03" db="EMBL/GenBank/DDBJ databases">
        <title>Genomic Encyclopedia of Type Strains, Phase III (KMG-III): the genomes of soil and plant-associated and newly described type strains.</title>
        <authorList>
            <person name="Whitman W."/>
        </authorList>
    </citation>
    <scope>NUCLEOTIDE SEQUENCE [LARGE SCALE GENOMIC DNA]</scope>
    <source>
        <strain evidence="3 4">LMG 29544</strain>
    </source>
</reference>
<protein>
    <submittedName>
        <fullName evidence="3">Uncharacterized protein DUF4148</fullName>
    </submittedName>
</protein>
<dbReference type="EMBL" id="SORE01000021">
    <property type="protein sequence ID" value="TDY42439.1"/>
    <property type="molecule type" value="Genomic_DNA"/>
</dbReference>
<feature type="compositionally biased region" description="Low complexity" evidence="1">
    <location>
        <begin position="77"/>
        <end position="87"/>
    </location>
</feature>
<dbReference type="InterPro" id="IPR025421">
    <property type="entry name" value="DUF4148"/>
</dbReference>
<keyword evidence="4" id="KW-1185">Reference proteome</keyword>
<dbReference type="Pfam" id="PF13663">
    <property type="entry name" value="DUF4148"/>
    <property type="match status" value="1"/>
</dbReference>
<dbReference type="Proteomes" id="UP000295509">
    <property type="component" value="Unassembled WGS sequence"/>
</dbReference>
<sequence length="104" mass="10289">MNIRQVLIASAVLSALVAPAAAFAQQNSSVTRAQVKAELAQLRAAGYRGDTEAGYPNELDAAQARVAAKQAQSAAASSYGPGTAGTSAAGGGATPGLKPIYTGQ</sequence>
<feature type="region of interest" description="Disordered" evidence="1">
    <location>
        <begin position="77"/>
        <end position="104"/>
    </location>
</feature>
<name>A0A4V3HDU9_9BURK</name>
<accession>A0A4V3HDU9</accession>
<evidence type="ECO:0000313" key="3">
    <source>
        <dbReference type="EMBL" id="TDY42439.1"/>
    </source>
</evidence>
<keyword evidence="2" id="KW-0732">Signal</keyword>
<evidence type="ECO:0000256" key="1">
    <source>
        <dbReference type="SAM" id="MobiDB-lite"/>
    </source>
</evidence>
<comment type="caution">
    <text evidence="3">The sequence shown here is derived from an EMBL/GenBank/DDBJ whole genome shotgun (WGS) entry which is preliminary data.</text>
</comment>
<gene>
    <name evidence="3" type="ORF">BX592_12110</name>
</gene>
<dbReference type="RefSeq" id="WP_341804900.1">
    <property type="nucleotide sequence ID" value="NZ_JBHLUW010000037.1"/>
</dbReference>
<proteinExistence type="predicted"/>